<dbReference type="Proteomes" id="UP000323142">
    <property type="component" value="Unassembled WGS sequence"/>
</dbReference>
<dbReference type="Pfam" id="PF05853">
    <property type="entry name" value="BKACE"/>
    <property type="match status" value="1"/>
</dbReference>
<reference evidence="6 7" key="2">
    <citation type="submission" date="2019-09" db="EMBL/GenBank/DDBJ databases">
        <authorList>
            <person name="Jin C."/>
        </authorList>
    </citation>
    <scope>NUCLEOTIDE SEQUENCE [LARGE SCALE GENOMIC DNA]</scope>
    <source>
        <strain evidence="6 7">BN140002</strain>
    </source>
</reference>
<feature type="region of interest" description="Disordered" evidence="5">
    <location>
        <begin position="275"/>
        <end position="295"/>
    </location>
</feature>
<sequence length="295" mass="31874">MTRDVWIEVALNGPWGRERQPLAPLGVAEIVAEGIACARAGAAIVHAHAFDEATGRQRDDWETYARIIEGIRSKVDAIVYPTIPIAGSGYAGELRGAAERYAHLSELARRGLVEWAVVDPGSVNFTRLDAARGEPGFVYLNPEDHVAEGLRICEAHGVRPSYAVYELGFTRLGALMAARHPRLPTPVYRFMFSDEFAWGAPPRPAFLDAHLALLAEAAKGAPWMVAGLGVDVTPLIEPATARGGHVRVGLEDAPWGTTRANVAWVEHAAREVSRAGGRPAEARRIRETAGALDAR</sequence>
<evidence type="ECO:0000313" key="6">
    <source>
        <dbReference type="EMBL" id="KAA2236696.1"/>
    </source>
</evidence>
<dbReference type="InterPro" id="IPR013785">
    <property type="entry name" value="Aldolase_TIM"/>
</dbReference>
<keyword evidence="2" id="KW-0808">Transferase</keyword>
<evidence type="ECO:0000256" key="3">
    <source>
        <dbReference type="ARBA" id="ARBA00022723"/>
    </source>
</evidence>
<accession>A0A5B2VDC2</accession>
<dbReference type="PANTHER" id="PTHR37418:SF2">
    <property type="entry name" value="3-KETO-5-AMINOHEXANOATE CLEAVAGE ENZYME"/>
    <property type="match status" value="1"/>
</dbReference>
<organism evidence="6 7">
    <name type="scientific">Salinarimonas soli</name>
    <dbReference type="NCBI Taxonomy" id="1638099"/>
    <lineage>
        <taxon>Bacteria</taxon>
        <taxon>Pseudomonadati</taxon>
        <taxon>Pseudomonadota</taxon>
        <taxon>Alphaproteobacteria</taxon>
        <taxon>Hyphomicrobiales</taxon>
        <taxon>Salinarimonadaceae</taxon>
        <taxon>Salinarimonas</taxon>
    </lineage>
</organism>
<evidence type="ECO:0000256" key="4">
    <source>
        <dbReference type="ARBA" id="ARBA00022833"/>
    </source>
</evidence>
<keyword evidence="7" id="KW-1185">Reference proteome</keyword>
<keyword evidence="3" id="KW-0479">Metal-binding</keyword>
<keyword evidence="4" id="KW-0862">Zinc</keyword>
<reference evidence="6 7" key="1">
    <citation type="submission" date="2019-09" db="EMBL/GenBank/DDBJ databases">
        <title>Salinarimonas rosea gen. nov., sp. nov., a new member of the a-2 subgroup of the Proteobacteria.</title>
        <authorList>
            <person name="Liu J."/>
        </authorList>
    </citation>
    <scope>NUCLEOTIDE SEQUENCE [LARGE SCALE GENOMIC DNA]</scope>
    <source>
        <strain evidence="6 7">BN140002</strain>
    </source>
</reference>
<dbReference type="GO" id="GO:0043720">
    <property type="term" value="F:3-keto-5-aminohexanoate cleavage activity"/>
    <property type="evidence" value="ECO:0007669"/>
    <property type="project" value="InterPro"/>
</dbReference>
<name>A0A5B2VDC2_9HYPH</name>
<evidence type="ECO:0000313" key="7">
    <source>
        <dbReference type="Proteomes" id="UP000323142"/>
    </source>
</evidence>
<dbReference type="PANTHER" id="PTHR37418">
    <property type="entry name" value="3-KETO-5-AMINOHEXANOATE CLEAVAGE ENZYME-RELATED"/>
    <property type="match status" value="1"/>
</dbReference>
<comment type="cofactor">
    <cofactor evidence="1">
        <name>Zn(2+)</name>
        <dbReference type="ChEBI" id="CHEBI:29105"/>
    </cofactor>
</comment>
<dbReference type="RefSeq" id="WP_149818463.1">
    <property type="nucleotide sequence ID" value="NZ_VUOA01000024.1"/>
</dbReference>
<protein>
    <submittedName>
        <fullName evidence="6">3-keto-5-aminohexanoate cleavage protein</fullName>
    </submittedName>
</protein>
<gene>
    <name evidence="6" type="ORF">F0L46_13775</name>
</gene>
<dbReference type="EMBL" id="VUOA01000024">
    <property type="protein sequence ID" value="KAA2236696.1"/>
    <property type="molecule type" value="Genomic_DNA"/>
</dbReference>
<dbReference type="OrthoDB" id="9805277at2"/>
<evidence type="ECO:0000256" key="2">
    <source>
        <dbReference type="ARBA" id="ARBA00022679"/>
    </source>
</evidence>
<evidence type="ECO:0000256" key="1">
    <source>
        <dbReference type="ARBA" id="ARBA00001947"/>
    </source>
</evidence>
<comment type="caution">
    <text evidence="6">The sequence shown here is derived from an EMBL/GenBank/DDBJ whole genome shotgun (WGS) entry which is preliminary data.</text>
</comment>
<dbReference type="GO" id="GO:0046872">
    <property type="term" value="F:metal ion binding"/>
    <property type="evidence" value="ECO:0007669"/>
    <property type="project" value="UniProtKB-KW"/>
</dbReference>
<proteinExistence type="predicted"/>
<dbReference type="Gene3D" id="3.20.20.70">
    <property type="entry name" value="Aldolase class I"/>
    <property type="match status" value="1"/>
</dbReference>
<evidence type="ECO:0000256" key="5">
    <source>
        <dbReference type="SAM" id="MobiDB-lite"/>
    </source>
</evidence>
<dbReference type="InterPro" id="IPR008567">
    <property type="entry name" value="BKACE"/>
</dbReference>
<dbReference type="AlphaFoldDB" id="A0A5B2VDC2"/>